<dbReference type="InterPro" id="IPR041414">
    <property type="entry name" value="Raco-like_middle"/>
</dbReference>
<dbReference type="PROSITE" id="PS51085">
    <property type="entry name" value="2FE2S_FER_2"/>
    <property type="match status" value="1"/>
</dbReference>
<dbReference type="CDD" id="cd00207">
    <property type="entry name" value="fer2"/>
    <property type="match status" value="1"/>
</dbReference>
<dbReference type="InterPro" id="IPR012675">
    <property type="entry name" value="Beta-grasp_dom_sf"/>
</dbReference>
<evidence type="ECO:0000313" key="4">
    <source>
        <dbReference type="Proteomes" id="UP000218606"/>
    </source>
</evidence>
<dbReference type="RefSeq" id="WP_096871273.1">
    <property type="nucleotide sequence ID" value="NZ_CP010715.1"/>
</dbReference>
<reference evidence="3 4" key="1">
    <citation type="journal article" date="2017" name="Front. Microbiol.">
        <title>Phaeobacter piscinae sp. nov., a species of the Roseobacter group and potential aquaculture probiont.</title>
        <authorList>
            <person name="Sonnenschein E.C."/>
            <person name="Phippen C.B.W."/>
            <person name="Nielsen K.F."/>
            <person name="Mateiu R.V."/>
            <person name="Melchiorsen J."/>
            <person name="Gram L."/>
            <person name="Overmann J."/>
            <person name="Freese H.M."/>
        </authorList>
    </citation>
    <scope>NUCLEOTIDE SEQUENCE [LARGE SCALE GENOMIC DNA]</scope>
    <source>
        <strain evidence="3 4">P13</strain>
    </source>
</reference>
<dbReference type="SUPFAM" id="SSF54292">
    <property type="entry name" value="2Fe-2S ferredoxin-like"/>
    <property type="match status" value="1"/>
</dbReference>
<gene>
    <name evidence="3" type="ORF">PhaeoP13_01421</name>
</gene>
<evidence type="ECO:0000259" key="2">
    <source>
        <dbReference type="PROSITE" id="PS51085"/>
    </source>
</evidence>
<dbReference type="Pfam" id="PF14574">
    <property type="entry name" value="RACo_C_ter"/>
    <property type="match status" value="1"/>
</dbReference>
<dbReference type="InterPro" id="IPR042259">
    <property type="entry name" value="Raco-like_middle_sf"/>
</dbReference>
<dbReference type="InterPro" id="IPR040506">
    <property type="entry name" value="RACo_linker"/>
</dbReference>
<feature type="region of interest" description="Disordered" evidence="1">
    <location>
        <begin position="677"/>
        <end position="698"/>
    </location>
</feature>
<proteinExistence type="predicted"/>
<dbReference type="EMBL" id="CP010767">
    <property type="protein sequence ID" value="ATG43364.1"/>
    <property type="molecule type" value="Genomic_DNA"/>
</dbReference>
<evidence type="ECO:0000313" key="3">
    <source>
        <dbReference type="EMBL" id="ATG43364.1"/>
    </source>
</evidence>
<protein>
    <submittedName>
        <fullName evidence="3">Metal-binding protein</fullName>
    </submittedName>
</protein>
<dbReference type="Gene3D" id="3.10.20.30">
    <property type="match status" value="1"/>
</dbReference>
<dbReference type="Gene3D" id="3.30.420.480">
    <property type="entry name" value="Domain of unknown function (DUF4445)"/>
    <property type="match status" value="1"/>
</dbReference>
<dbReference type="Pfam" id="PF17651">
    <property type="entry name" value="Raco_middle"/>
    <property type="match status" value="1"/>
</dbReference>
<dbReference type="GO" id="GO:0051536">
    <property type="term" value="F:iron-sulfur cluster binding"/>
    <property type="evidence" value="ECO:0007669"/>
    <property type="project" value="InterPro"/>
</dbReference>
<organism evidence="3 4">
    <name type="scientific">Phaeobacter piscinae</name>
    <dbReference type="NCBI Taxonomy" id="1580596"/>
    <lineage>
        <taxon>Bacteria</taxon>
        <taxon>Pseudomonadati</taxon>
        <taxon>Pseudomonadota</taxon>
        <taxon>Alphaproteobacteria</taxon>
        <taxon>Rhodobacterales</taxon>
        <taxon>Roseobacteraceae</taxon>
        <taxon>Phaeobacter</taxon>
    </lineage>
</organism>
<sequence length="698" mass="74486">MANDPAPEISTETATDPASHPLVVFTPSGKRGRFPVGTPVLTAARQLGVDLDSVCGGRGICSKCQITPSYGEFSKHGVTVADDALTEWNKVEQRYKDKRGLIDGRRLGCQAQVQGDVVIDVPPESQVHRQVVRKRAEARDITMNPSTRLYYVEVEEPDMHKPTGDMERLIEALDAQWDLKGVKTDLHILSVLQPALRKSGWKVTVAVHLGDENHPPKIMHIWPGFYEGSIYGLAVDLGSTTIAAHLCDLKTGEVVASSGIMNPQIRFGEDLMSRVSYSMMNKGGDQEMTRAVREGMNALFTQIASEAEIDKALIVDAVFVCNPVMHHLFLGIDPFELGQAPFALATSNALALRAVELDLNIHPAARVYLLPCIAGHVGADAAAVALSEAPDKSEDLVLVVDVGTNAEILLGNKDKVLACSSPTGPAFEGAQISSGQRAAPGAIERVEINPETKKPRFRVIGSDIWSDEDGFAAAVATTGITGICGSGIIEAIAEMRLAGVLDASGLIGSAEQTGSARCIQDGRTNAYLLWDGSAEGGPTITVTNPDIRAIQMAKAALYSGARLLMDKFGIDTVDRVVLAGAFGAHISAKHAMVLGMIPDCPLDKVTSAGNAAGTGARIALLNTKARTEIEATVQRIEKIETAVESRFQEHFVNASAIPNSAEPFPILNSIVTLPEANFNTGGGDGNEDGGRRRRRRRG</sequence>
<dbReference type="InterPro" id="IPR036010">
    <property type="entry name" value="2Fe-2S_ferredoxin-like_sf"/>
</dbReference>
<dbReference type="Gene3D" id="3.10.20.880">
    <property type="match status" value="1"/>
</dbReference>
<dbReference type="InterPro" id="IPR027980">
    <property type="entry name" value="RACo_C"/>
</dbReference>
<dbReference type="Pfam" id="PF17650">
    <property type="entry name" value="RACo_linker"/>
    <property type="match status" value="1"/>
</dbReference>
<dbReference type="PANTHER" id="PTHR42895">
    <property type="entry name" value="IRON-SULFUR CLUSTER-BINDING PROTEIN-RELATED"/>
    <property type="match status" value="1"/>
</dbReference>
<dbReference type="AlphaFoldDB" id="A0AAN1LAE9"/>
<dbReference type="Proteomes" id="UP000218606">
    <property type="component" value="Chromosome"/>
</dbReference>
<feature type="region of interest" description="Disordered" evidence="1">
    <location>
        <begin position="1"/>
        <end position="20"/>
    </location>
</feature>
<dbReference type="PANTHER" id="PTHR42895:SF2">
    <property type="entry name" value="IRON-SULFUR CLUSTER PROTEIN"/>
    <property type="match status" value="1"/>
</dbReference>
<accession>A0AAN1LAE9</accession>
<dbReference type="InterPro" id="IPR052911">
    <property type="entry name" value="Corrinoid_activation_enz"/>
</dbReference>
<evidence type="ECO:0000256" key="1">
    <source>
        <dbReference type="SAM" id="MobiDB-lite"/>
    </source>
</evidence>
<name>A0AAN1LAE9_9RHOB</name>
<feature type="domain" description="2Fe-2S ferredoxin-type" evidence="2">
    <location>
        <begin position="21"/>
        <end position="125"/>
    </location>
</feature>
<dbReference type="InterPro" id="IPR001041">
    <property type="entry name" value="2Fe-2S_ferredoxin-type"/>
</dbReference>